<sequence length="233" mass="26720">MPKVKISQKTKLQLHQREFEGELITTDNKILYCRACEKKNIKIKFTKSAPVQKVLSEFSNNSFSQFSFDLCQALLAADILLWKLTKPTLRNFIEKYTQCKVPDESTVRKNYVKQCYDLSIVNITDNIQDNFAWVSIDETQDYEGRFNANCIVVSINKNEPSLPYLLAVEQFETTNSSAVSGFFPPKPILTRWDTWLCAVSCYTEQLKTVRNVVNIFDLTCAASIQIAQDVLNT</sequence>
<reference evidence="1 2" key="1">
    <citation type="submission" date="2017-12" db="EMBL/GenBank/DDBJ databases">
        <title>Hemimetabolous genomes reveal molecular basis of termite eusociality.</title>
        <authorList>
            <person name="Harrison M.C."/>
            <person name="Jongepier E."/>
            <person name="Robertson H.M."/>
            <person name="Arning N."/>
            <person name="Bitard-Feildel T."/>
            <person name="Chao H."/>
            <person name="Childers C.P."/>
            <person name="Dinh H."/>
            <person name="Doddapaneni H."/>
            <person name="Dugan S."/>
            <person name="Gowin J."/>
            <person name="Greiner C."/>
            <person name="Han Y."/>
            <person name="Hu H."/>
            <person name="Hughes D.S.T."/>
            <person name="Huylmans A.-K."/>
            <person name="Kemena C."/>
            <person name="Kremer L.P.M."/>
            <person name="Lee S.L."/>
            <person name="Lopez-Ezquerra A."/>
            <person name="Mallet L."/>
            <person name="Monroy-Kuhn J.M."/>
            <person name="Moser A."/>
            <person name="Murali S.C."/>
            <person name="Muzny D.M."/>
            <person name="Otani S."/>
            <person name="Piulachs M.-D."/>
            <person name="Poelchau M."/>
            <person name="Qu J."/>
            <person name="Schaub F."/>
            <person name="Wada-Katsumata A."/>
            <person name="Worley K.C."/>
            <person name="Xie Q."/>
            <person name="Ylla G."/>
            <person name="Poulsen M."/>
            <person name="Gibbs R.A."/>
            <person name="Schal C."/>
            <person name="Richards S."/>
            <person name="Belles X."/>
            <person name="Korb J."/>
            <person name="Bornberg-Bauer E."/>
        </authorList>
    </citation>
    <scope>NUCLEOTIDE SEQUENCE [LARGE SCALE GENOMIC DNA]</scope>
    <source>
        <tissue evidence="1">Whole body</tissue>
    </source>
</reference>
<evidence type="ECO:0000313" key="1">
    <source>
        <dbReference type="EMBL" id="PNF29556.1"/>
    </source>
</evidence>
<protein>
    <recommendedName>
        <fullName evidence="3">DUF659 domain-containing protein</fullName>
    </recommendedName>
</protein>
<dbReference type="InterPro" id="IPR033375">
    <property type="entry name" value="Cggbp1"/>
</dbReference>
<dbReference type="EMBL" id="NEVH01013241">
    <property type="protein sequence ID" value="PNF29556.1"/>
    <property type="molecule type" value="Genomic_DNA"/>
</dbReference>
<dbReference type="GO" id="GO:0005634">
    <property type="term" value="C:nucleus"/>
    <property type="evidence" value="ECO:0007669"/>
    <property type="project" value="InterPro"/>
</dbReference>
<dbReference type="GO" id="GO:0006357">
    <property type="term" value="P:regulation of transcription by RNA polymerase II"/>
    <property type="evidence" value="ECO:0007669"/>
    <property type="project" value="InterPro"/>
</dbReference>
<dbReference type="PANTHER" id="PTHR32344">
    <property type="entry name" value="U1-TYPE DOMAIN-CONTAINING PROTEIN"/>
    <property type="match status" value="1"/>
</dbReference>
<dbReference type="AlphaFoldDB" id="A0A2J7QLV5"/>
<organism evidence="1 2">
    <name type="scientific">Cryptotermes secundus</name>
    <dbReference type="NCBI Taxonomy" id="105785"/>
    <lineage>
        <taxon>Eukaryota</taxon>
        <taxon>Metazoa</taxon>
        <taxon>Ecdysozoa</taxon>
        <taxon>Arthropoda</taxon>
        <taxon>Hexapoda</taxon>
        <taxon>Insecta</taxon>
        <taxon>Pterygota</taxon>
        <taxon>Neoptera</taxon>
        <taxon>Polyneoptera</taxon>
        <taxon>Dictyoptera</taxon>
        <taxon>Blattodea</taxon>
        <taxon>Blattoidea</taxon>
        <taxon>Termitoidae</taxon>
        <taxon>Kalotermitidae</taxon>
        <taxon>Cryptotermitinae</taxon>
        <taxon>Cryptotermes</taxon>
    </lineage>
</organism>
<accession>A0A2J7QLV5</accession>
<keyword evidence="2" id="KW-1185">Reference proteome</keyword>
<evidence type="ECO:0000313" key="2">
    <source>
        <dbReference type="Proteomes" id="UP000235965"/>
    </source>
</evidence>
<gene>
    <name evidence="1" type="ORF">B7P43_G01923</name>
</gene>
<dbReference type="InParanoid" id="A0A2J7QLV5"/>
<dbReference type="GO" id="GO:0003690">
    <property type="term" value="F:double-stranded DNA binding"/>
    <property type="evidence" value="ECO:0007669"/>
    <property type="project" value="InterPro"/>
</dbReference>
<dbReference type="PANTHER" id="PTHR32344:SF1">
    <property type="entry name" value="U1-TYPE DOMAIN-CONTAINING PROTEIN"/>
    <property type="match status" value="1"/>
</dbReference>
<name>A0A2J7QLV5_9NEOP</name>
<proteinExistence type="predicted"/>
<comment type="caution">
    <text evidence="1">The sequence shown here is derived from an EMBL/GenBank/DDBJ whole genome shotgun (WGS) entry which is preliminary data.</text>
</comment>
<evidence type="ECO:0008006" key="3">
    <source>
        <dbReference type="Google" id="ProtNLM"/>
    </source>
</evidence>
<dbReference type="Proteomes" id="UP000235965">
    <property type="component" value="Unassembled WGS sequence"/>
</dbReference>